<dbReference type="InterPro" id="IPR003593">
    <property type="entry name" value="AAA+_ATPase"/>
</dbReference>
<keyword evidence="2" id="KW-0547">Nucleotide-binding</keyword>
<dbReference type="PROSITE" id="PS50893">
    <property type="entry name" value="ABC_TRANSPORTER_2"/>
    <property type="match status" value="1"/>
</dbReference>
<accession>A0A1H3MVS5</accession>
<evidence type="ECO:0000313" key="6">
    <source>
        <dbReference type="Proteomes" id="UP000198625"/>
    </source>
</evidence>
<protein>
    <submittedName>
        <fullName evidence="5">ABC-2 type transport system ATP-binding protein</fullName>
    </submittedName>
</protein>
<evidence type="ECO:0000256" key="3">
    <source>
        <dbReference type="ARBA" id="ARBA00022840"/>
    </source>
</evidence>
<evidence type="ECO:0000256" key="1">
    <source>
        <dbReference type="ARBA" id="ARBA00022448"/>
    </source>
</evidence>
<gene>
    <name evidence="5" type="ORF">SAMN05660462_00933</name>
</gene>
<dbReference type="SUPFAM" id="SSF52540">
    <property type="entry name" value="P-loop containing nucleoside triphosphate hydrolases"/>
    <property type="match status" value="1"/>
</dbReference>
<dbReference type="PANTHER" id="PTHR42939:SF1">
    <property type="entry name" value="ABC TRANSPORTER ATP-BINDING PROTEIN ALBC-RELATED"/>
    <property type="match status" value="1"/>
</dbReference>
<keyword evidence="3 5" id="KW-0067">ATP-binding</keyword>
<dbReference type="GO" id="GO:0005524">
    <property type="term" value="F:ATP binding"/>
    <property type="evidence" value="ECO:0007669"/>
    <property type="project" value="UniProtKB-KW"/>
</dbReference>
<proteinExistence type="predicted"/>
<dbReference type="GO" id="GO:0016887">
    <property type="term" value="F:ATP hydrolysis activity"/>
    <property type="evidence" value="ECO:0007669"/>
    <property type="project" value="InterPro"/>
</dbReference>
<dbReference type="STRING" id="415015.SAMN05660462_00933"/>
<dbReference type="Pfam" id="PF00005">
    <property type="entry name" value="ABC_tran"/>
    <property type="match status" value="1"/>
</dbReference>
<dbReference type="InterPro" id="IPR003439">
    <property type="entry name" value="ABC_transporter-like_ATP-bd"/>
</dbReference>
<keyword evidence="6" id="KW-1185">Reference proteome</keyword>
<dbReference type="SMART" id="SM00382">
    <property type="entry name" value="AAA"/>
    <property type="match status" value="1"/>
</dbReference>
<dbReference type="InterPro" id="IPR051782">
    <property type="entry name" value="ABC_Transporter_VariousFunc"/>
</dbReference>
<evidence type="ECO:0000313" key="5">
    <source>
        <dbReference type="EMBL" id="SDY80550.1"/>
    </source>
</evidence>
<feature type="domain" description="ABC transporter" evidence="4">
    <location>
        <begin position="2"/>
        <end position="227"/>
    </location>
</feature>
<organism evidence="5 6">
    <name type="scientific">Proteiniborus ethanoligenes</name>
    <dbReference type="NCBI Taxonomy" id="415015"/>
    <lineage>
        <taxon>Bacteria</taxon>
        <taxon>Bacillati</taxon>
        <taxon>Bacillota</taxon>
        <taxon>Clostridia</taxon>
        <taxon>Eubacteriales</taxon>
        <taxon>Proteiniborus</taxon>
    </lineage>
</organism>
<keyword evidence="1" id="KW-0813">Transport</keyword>
<sequence length="292" mass="33544">MLEIKYLNKSYGDTKVLTDLSLELEENKVYGLLGRNGVGKTTLLSIIANQISKSSGEVKLYGEEVFENPKALENICMVREKGIGVEDIKVKKIFNMAKILYKDWDEDYKNFLIKEFNFNTNKKYNKLSRGNQTIVGLILGLASRSKLTIFDEPSLGLDAAHRYKFYNLLLKDIENYPRTIIISTHLIDEVTNLFEEVIILKDESVYIKDEVNNLIEKAYFLNGKEENIAPIIEGKRVIHKEEFGTSVIVGLFHRLTGEEKQRLKDNNIDISPMPLQKLFVYLTENSHVKEAL</sequence>
<reference evidence="5 6" key="1">
    <citation type="submission" date="2016-10" db="EMBL/GenBank/DDBJ databases">
        <authorList>
            <person name="de Groot N.N."/>
        </authorList>
    </citation>
    <scope>NUCLEOTIDE SEQUENCE [LARGE SCALE GENOMIC DNA]</scope>
    <source>
        <strain evidence="5 6">DSM 21650</strain>
    </source>
</reference>
<evidence type="ECO:0000259" key="4">
    <source>
        <dbReference type="PROSITE" id="PS50893"/>
    </source>
</evidence>
<dbReference type="Gene3D" id="3.40.50.300">
    <property type="entry name" value="P-loop containing nucleotide triphosphate hydrolases"/>
    <property type="match status" value="1"/>
</dbReference>
<dbReference type="EMBL" id="FNQE01000008">
    <property type="protein sequence ID" value="SDY80550.1"/>
    <property type="molecule type" value="Genomic_DNA"/>
</dbReference>
<name>A0A1H3MVS5_9FIRM</name>
<dbReference type="OrthoDB" id="9804819at2"/>
<dbReference type="CDD" id="cd03230">
    <property type="entry name" value="ABC_DR_subfamily_A"/>
    <property type="match status" value="1"/>
</dbReference>
<dbReference type="Proteomes" id="UP000198625">
    <property type="component" value="Unassembled WGS sequence"/>
</dbReference>
<evidence type="ECO:0000256" key="2">
    <source>
        <dbReference type="ARBA" id="ARBA00022741"/>
    </source>
</evidence>
<dbReference type="InterPro" id="IPR027417">
    <property type="entry name" value="P-loop_NTPase"/>
</dbReference>
<dbReference type="PANTHER" id="PTHR42939">
    <property type="entry name" value="ABC TRANSPORTER ATP-BINDING PROTEIN ALBC-RELATED"/>
    <property type="match status" value="1"/>
</dbReference>
<dbReference type="AlphaFoldDB" id="A0A1H3MVS5"/>
<dbReference type="RefSeq" id="WP_091727886.1">
    <property type="nucleotide sequence ID" value="NZ_FNQE01000008.1"/>
</dbReference>